<evidence type="ECO:0000259" key="6">
    <source>
        <dbReference type="PROSITE" id="PS50158"/>
    </source>
</evidence>
<keyword evidence="2 4" id="KW-0863">Zinc-finger</keyword>
<evidence type="ECO:0000313" key="8">
    <source>
        <dbReference type="Proteomes" id="UP000796761"/>
    </source>
</evidence>
<dbReference type="AlphaFoldDB" id="A0A8K1DAN7"/>
<dbReference type="Pfam" id="PF00607">
    <property type="entry name" value="Gag_p24"/>
    <property type="match status" value="1"/>
</dbReference>
<sequence>MGRDRSAHGRSEKGRSRTKRHWGPEVLSQSTSGSDSDITWSDRTESRSDSESDSQSGKAQAGEYKNPMSSPWTKINKIQKTPLTDWKKIQIACVDWASPTTLAFPVRVSDGGQRTYSPMNPKDIQAIVKANADKGINSAMVSTLIDSVFGNDNMLPLDIKQTCRLIFDGAEMIVFKQECEDQCAKQLAQVTGADHALHGSSLQRLMGTDPTMITPQAQAQNLQGGEVAATTRAAREAIRVACGVVAKPAPWSTIKQNESESFTQFVDWLQAAVDSSALPPEAKGPVVAECFRQQCNLATKEILWPLPAGSSIAAMIKHVAKEEHIAPIQAAVRTAIANVMACFKCSQMGHNASNCPQPDRSLSPFPSSGGPPRGPCWACGRRGHLAKDCRAKVQGNRKGRGRLGCMQPPPTWDVRRPSYANPKWGGELPNPLPPREVTNFMAQLTTQSDTTTPSMQQGPPLENETLRWPWQ</sequence>
<dbReference type="InterPro" id="IPR008916">
    <property type="entry name" value="Retrov_capsid_C"/>
</dbReference>
<evidence type="ECO:0000256" key="2">
    <source>
        <dbReference type="ARBA" id="ARBA00022771"/>
    </source>
</evidence>
<feature type="region of interest" description="Disordered" evidence="5">
    <location>
        <begin position="1"/>
        <end position="73"/>
    </location>
</feature>
<name>A0A8K1DAN7_9PASS</name>
<dbReference type="Pfam" id="PF00098">
    <property type="entry name" value="zf-CCHC"/>
    <property type="match status" value="2"/>
</dbReference>
<dbReference type="Gene3D" id="4.10.60.10">
    <property type="entry name" value="Zinc finger, CCHC-type"/>
    <property type="match status" value="1"/>
</dbReference>
<feature type="compositionally biased region" description="Basic and acidic residues" evidence="5">
    <location>
        <begin position="40"/>
        <end position="50"/>
    </location>
</feature>
<evidence type="ECO:0000256" key="5">
    <source>
        <dbReference type="SAM" id="MobiDB-lite"/>
    </source>
</evidence>
<feature type="domain" description="CCHC-type" evidence="6">
    <location>
        <begin position="376"/>
        <end position="390"/>
    </location>
</feature>
<dbReference type="SUPFAM" id="SSF47353">
    <property type="entry name" value="Retrovirus capsid dimerization domain-like"/>
    <property type="match status" value="1"/>
</dbReference>
<protein>
    <recommendedName>
        <fullName evidence="6">CCHC-type domain-containing protein</fullName>
    </recommendedName>
</protein>
<dbReference type="InterPro" id="IPR036875">
    <property type="entry name" value="Znf_CCHC_sf"/>
</dbReference>
<dbReference type="GO" id="GO:0016032">
    <property type="term" value="P:viral process"/>
    <property type="evidence" value="ECO:0007669"/>
    <property type="project" value="InterPro"/>
</dbReference>
<dbReference type="Gene3D" id="1.10.1200.30">
    <property type="match status" value="1"/>
</dbReference>
<dbReference type="InterPro" id="IPR001878">
    <property type="entry name" value="Znf_CCHC"/>
</dbReference>
<evidence type="ECO:0000256" key="3">
    <source>
        <dbReference type="ARBA" id="ARBA00022833"/>
    </source>
</evidence>
<evidence type="ECO:0000256" key="4">
    <source>
        <dbReference type="PROSITE-ProRule" id="PRU00047"/>
    </source>
</evidence>
<dbReference type="SUPFAM" id="SSF57756">
    <property type="entry name" value="Retrovirus zinc finger-like domains"/>
    <property type="match status" value="1"/>
</dbReference>
<feature type="domain" description="CCHC-type" evidence="6">
    <location>
        <begin position="342"/>
        <end position="357"/>
    </location>
</feature>
<keyword evidence="3" id="KW-0862">Zinc</keyword>
<dbReference type="GO" id="GO:0003676">
    <property type="term" value="F:nucleic acid binding"/>
    <property type="evidence" value="ECO:0007669"/>
    <property type="project" value="InterPro"/>
</dbReference>
<gene>
    <name evidence="7" type="ORF">HGM15179_020147</name>
</gene>
<dbReference type="GO" id="GO:0008270">
    <property type="term" value="F:zinc ion binding"/>
    <property type="evidence" value="ECO:0007669"/>
    <property type="project" value="UniProtKB-KW"/>
</dbReference>
<dbReference type="OrthoDB" id="9217870at2759"/>
<keyword evidence="1" id="KW-0479">Metal-binding</keyword>
<comment type="caution">
    <text evidence="7">The sequence shown here is derived from an EMBL/GenBank/DDBJ whole genome shotgun (WGS) entry which is preliminary data.</text>
</comment>
<dbReference type="Gene3D" id="1.10.375.10">
    <property type="entry name" value="Human Immunodeficiency Virus Type 1 Capsid Protein"/>
    <property type="match status" value="1"/>
</dbReference>
<feature type="region of interest" description="Disordered" evidence="5">
    <location>
        <begin position="449"/>
        <end position="471"/>
    </location>
</feature>
<dbReference type="PROSITE" id="PS50158">
    <property type="entry name" value="ZF_CCHC"/>
    <property type="match status" value="2"/>
</dbReference>
<dbReference type="SMART" id="SM00343">
    <property type="entry name" value="ZnF_C2HC"/>
    <property type="match status" value="2"/>
</dbReference>
<organism evidence="7 8">
    <name type="scientific">Zosterops borbonicus</name>
    <dbReference type="NCBI Taxonomy" id="364589"/>
    <lineage>
        <taxon>Eukaryota</taxon>
        <taxon>Metazoa</taxon>
        <taxon>Chordata</taxon>
        <taxon>Craniata</taxon>
        <taxon>Vertebrata</taxon>
        <taxon>Euteleostomi</taxon>
        <taxon>Archelosauria</taxon>
        <taxon>Archosauria</taxon>
        <taxon>Dinosauria</taxon>
        <taxon>Saurischia</taxon>
        <taxon>Theropoda</taxon>
        <taxon>Coelurosauria</taxon>
        <taxon>Aves</taxon>
        <taxon>Neognathae</taxon>
        <taxon>Neoaves</taxon>
        <taxon>Telluraves</taxon>
        <taxon>Australaves</taxon>
        <taxon>Passeriformes</taxon>
        <taxon>Sylvioidea</taxon>
        <taxon>Zosteropidae</taxon>
        <taxon>Zosterops</taxon>
    </lineage>
</organism>
<reference evidence="7" key="1">
    <citation type="submission" date="2019-04" db="EMBL/GenBank/DDBJ databases">
        <title>Genome assembly of Zosterops borbonicus 15179.</title>
        <authorList>
            <person name="Leroy T."/>
            <person name="Anselmetti Y."/>
            <person name="Tilak M.-K."/>
            <person name="Nabholz B."/>
        </authorList>
    </citation>
    <scope>NUCLEOTIDE SEQUENCE</scope>
    <source>
        <strain evidence="7">HGM_15179</strain>
        <tissue evidence="7">Muscle</tissue>
    </source>
</reference>
<dbReference type="InterPro" id="IPR008919">
    <property type="entry name" value="Retrov_capsid_N"/>
</dbReference>
<evidence type="ECO:0000256" key="1">
    <source>
        <dbReference type="ARBA" id="ARBA00022723"/>
    </source>
</evidence>
<dbReference type="Proteomes" id="UP000796761">
    <property type="component" value="Unassembled WGS sequence"/>
</dbReference>
<feature type="compositionally biased region" description="Polar residues" evidence="5">
    <location>
        <begin position="27"/>
        <end position="39"/>
    </location>
</feature>
<proteinExistence type="predicted"/>
<dbReference type="SUPFAM" id="SSF47943">
    <property type="entry name" value="Retrovirus capsid protein, N-terminal core domain"/>
    <property type="match status" value="1"/>
</dbReference>
<dbReference type="PANTHER" id="PTHR40389">
    <property type="entry name" value="ENDOGENOUS RETROVIRUS GROUP K MEMBER 24 GAG POLYPROTEIN-RELATED"/>
    <property type="match status" value="1"/>
</dbReference>
<accession>A0A8K1DAN7</accession>
<dbReference type="EMBL" id="SWJQ01002062">
    <property type="protein sequence ID" value="TRZ06961.1"/>
    <property type="molecule type" value="Genomic_DNA"/>
</dbReference>
<keyword evidence="8" id="KW-1185">Reference proteome</keyword>
<evidence type="ECO:0000313" key="7">
    <source>
        <dbReference type="EMBL" id="TRZ06961.1"/>
    </source>
</evidence>
<dbReference type="PANTHER" id="PTHR40389:SF3">
    <property type="entry name" value="IGE-BINDING PROTEIN"/>
    <property type="match status" value="1"/>
</dbReference>
<feature type="compositionally biased region" description="Basic and acidic residues" evidence="5">
    <location>
        <begin position="1"/>
        <end position="15"/>
    </location>
</feature>
<dbReference type="InterPro" id="IPR050195">
    <property type="entry name" value="Primate_lentivir_Gag_pol-like"/>
</dbReference>